<dbReference type="AlphaFoldDB" id="C5KF32"/>
<evidence type="ECO:0000256" key="1">
    <source>
        <dbReference type="SAM" id="SignalP"/>
    </source>
</evidence>
<feature type="signal peptide" evidence="1">
    <location>
        <begin position="1"/>
        <end position="19"/>
    </location>
</feature>
<sequence>MVQFASILLASFCVNFVVAIETPPLKAIPLPDGVYVSSVPSVHGHLIFNAQKQTFNIRATVDACYLDVKGMTFSTPTPTETKSKYNIAIGYDKTDLEFHVKACAHTPVTIEDFKKPLVYYYGTGADKRNTISPYWGKAPSMFYHKDR</sequence>
<dbReference type="Proteomes" id="UP000007800">
    <property type="component" value="Unassembled WGS sequence"/>
</dbReference>
<gene>
    <name evidence="2" type="ORF">Pmar_PMAR017918</name>
</gene>
<reference evidence="2 3" key="1">
    <citation type="submission" date="2008-07" db="EMBL/GenBank/DDBJ databases">
        <authorList>
            <person name="El-Sayed N."/>
            <person name="Caler E."/>
            <person name="Inman J."/>
            <person name="Amedeo P."/>
            <person name="Hass B."/>
            <person name="Wortman J."/>
        </authorList>
    </citation>
    <scope>NUCLEOTIDE SEQUENCE [LARGE SCALE GENOMIC DNA]</scope>
    <source>
        <strain evidence="3">ATCC 50983 / TXsc</strain>
    </source>
</reference>
<dbReference type="GeneID" id="9052928"/>
<dbReference type="RefSeq" id="XP_002785115.1">
    <property type="nucleotide sequence ID" value="XM_002785069.1"/>
</dbReference>
<evidence type="ECO:0000313" key="2">
    <source>
        <dbReference type="EMBL" id="EER16911.1"/>
    </source>
</evidence>
<protein>
    <submittedName>
        <fullName evidence="2">Uncharacterized protein</fullName>
    </submittedName>
</protein>
<proteinExistence type="predicted"/>
<dbReference type="EMBL" id="GG672666">
    <property type="protein sequence ID" value="EER16911.1"/>
    <property type="molecule type" value="Genomic_DNA"/>
</dbReference>
<name>C5KF32_PERM5</name>
<feature type="chain" id="PRO_5002951871" evidence="1">
    <location>
        <begin position="20"/>
        <end position="147"/>
    </location>
</feature>
<keyword evidence="3" id="KW-1185">Reference proteome</keyword>
<organism evidence="3">
    <name type="scientific">Perkinsus marinus (strain ATCC 50983 / TXsc)</name>
    <dbReference type="NCBI Taxonomy" id="423536"/>
    <lineage>
        <taxon>Eukaryota</taxon>
        <taxon>Sar</taxon>
        <taxon>Alveolata</taxon>
        <taxon>Perkinsozoa</taxon>
        <taxon>Perkinsea</taxon>
        <taxon>Perkinsida</taxon>
        <taxon>Perkinsidae</taxon>
        <taxon>Perkinsus</taxon>
    </lineage>
</organism>
<keyword evidence="1" id="KW-0732">Signal</keyword>
<accession>C5KF32</accession>
<evidence type="ECO:0000313" key="3">
    <source>
        <dbReference type="Proteomes" id="UP000007800"/>
    </source>
</evidence>
<dbReference type="InParanoid" id="C5KF32"/>